<evidence type="ECO:0000256" key="2">
    <source>
        <dbReference type="ARBA" id="ARBA00022676"/>
    </source>
</evidence>
<evidence type="ECO:0000256" key="5">
    <source>
        <dbReference type="ARBA" id="ARBA00023180"/>
    </source>
</evidence>
<dbReference type="EMBL" id="GL377574">
    <property type="protein sequence ID" value="EFJ31052.1"/>
    <property type="molecule type" value="Genomic_DNA"/>
</dbReference>
<dbReference type="STRING" id="88036.D8R8X5"/>
<dbReference type="InParanoid" id="D8R8X5"/>
<keyword evidence="4" id="KW-0472">Membrane</keyword>
<keyword evidence="6" id="KW-0732">Signal</keyword>
<dbReference type="InterPro" id="IPR044174">
    <property type="entry name" value="BC10-like"/>
</dbReference>
<evidence type="ECO:0000256" key="4">
    <source>
        <dbReference type="ARBA" id="ARBA00023136"/>
    </source>
</evidence>
<keyword evidence="3" id="KW-0808">Transferase</keyword>
<dbReference type="Pfam" id="PF02485">
    <property type="entry name" value="Branch"/>
    <property type="match status" value="1"/>
</dbReference>
<proteinExistence type="predicted"/>
<sequence>MKLSKRRWLAWTLGLLLLVSLSTLGGIIAYHYTPTHITPCEVLGTDLCRIALLAPPAPPPPRPWLNKSDTEIAEFALAVDLKHQSFRAQSGPSKVAFLFLTAGALPFELLWERFFKGNEGLYSIYVHASDTAINKKVVWKTDLFRSRMIRSQKVQWGNINMIDAERRLLTHAVLDQNNAYFVLLSDTCVPLHSFRYTYNHLLNFSGSFVDCFDDPGPHGRGRYMGYMSPQVEQWEWRKGAQWFAVQRHHALMVIADHVYYRKFKLFCKPGDNNRNCYPDEHYLQTFLFIMDSAGIANWTVTHVDWSEGKWHPKSYTKADVTAEKLRQLQMIDEYVHKTSTAKAVVTRTPCIWNGERRPCFLFARKFLPETAQALLKILPNSTWEKSPPLL</sequence>
<comment type="subcellular location">
    <subcellularLocation>
        <location evidence="1">Membrane</location>
        <topology evidence="1">Single-pass type II membrane protein</topology>
    </subcellularLocation>
</comment>
<evidence type="ECO:0000313" key="8">
    <source>
        <dbReference type="Proteomes" id="UP000001514"/>
    </source>
</evidence>
<evidence type="ECO:0000256" key="6">
    <source>
        <dbReference type="SAM" id="SignalP"/>
    </source>
</evidence>
<dbReference type="GO" id="GO:0016020">
    <property type="term" value="C:membrane"/>
    <property type="evidence" value="ECO:0007669"/>
    <property type="project" value="UniProtKB-SubCell"/>
</dbReference>
<dbReference type="PANTHER" id="PTHR31042:SF150">
    <property type="entry name" value="OS06G0661900 PROTEIN"/>
    <property type="match status" value="1"/>
</dbReference>
<reference evidence="7 8" key="1">
    <citation type="journal article" date="2011" name="Science">
        <title>The Selaginella genome identifies genetic changes associated with the evolution of vascular plants.</title>
        <authorList>
            <person name="Banks J.A."/>
            <person name="Nishiyama T."/>
            <person name="Hasebe M."/>
            <person name="Bowman J.L."/>
            <person name="Gribskov M."/>
            <person name="dePamphilis C."/>
            <person name="Albert V.A."/>
            <person name="Aono N."/>
            <person name="Aoyama T."/>
            <person name="Ambrose B.A."/>
            <person name="Ashton N.W."/>
            <person name="Axtell M.J."/>
            <person name="Barker E."/>
            <person name="Barker M.S."/>
            <person name="Bennetzen J.L."/>
            <person name="Bonawitz N.D."/>
            <person name="Chapple C."/>
            <person name="Cheng C."/>
            <person name="Correa L.G."/>
            <person name="Dacre M."/>
            <person name="DeBarry J."/>
            <person name="Dreyer I."/>
            <person name="Elias M."/>
            <person name="Engstrom E.M."/>
            <person name="Estelle M."/>
            <person name="Feng L."/>
            <person name="Finet C."/>
            <person name="Floyd S.K."/>
            <person name="Frommer W.B."/>
            <person name="Fujita T."/>
            <person name="Gramzow L."/>
            <person name="Gutensohn M."/>
            <person name="Harholt J."/>
            <person name="Hattori M."/>
            <person name="Heyl A."/>
            <person name="Hirai T."/>
            <person name="Hiwatashi Y."/>
            <person name="Ishikawa M."/>
            <person name="Iwata M."/>
            <person name="Karol K.G."/>
            <person name="Koehler B."/>
            <person name="Kolukisaoglu U."/>
            <person name="Kubo M."/>
            <person name="Kurata T."/>
            <person name="Lalonde S."/>
            <person name="Li K."/>
            <person name="Li Y."/>
            <person name="Litt A."/>
            <person name="Lyons E."/>
            <person name="Manning G."/>
            <person name="Maruyama T."/>
            <person name="Michael T.P."/>
            <person name="Mikami K."/>
            <person name="Miyazaki S."/>
            <person name="Morinaga S."/>
            <person name="Murata T."/>
            <person name="Mueller-Roeber B."/>
            <person name="Nelson D.R."/>
            <person name="Obara M."/>
            <person name="Oguri Y."/>
            <person name="Olmstead R.G."/>
            <person name="Onodera N."/>
            <person name="Petersen B.L."/>
            <person name="Pils B."/>
            <person name="Prigge M."/>
            <person name="Rensing S.A."/>
            <person name="Riano-Pachon D.M."/>
            <person name="Roberts A.W."/>
            <person name="Sato Y."/>
            <person name="Scheller H.V."/>
            <person name="Schulz B."/>
            <person name="Schulz C."/>
            <person name="Shakirov E.V."/>
            <person name="Shibagaki N."/>
            <person name="Shinohara N."/>
            <person name="Shippen D.E."/>
            <person name="Soerensen I."/>
            <person name="Sotooka R."/>
            <person name="Sugimoto N."/>
            <person name="Sugita M."/>
            <person name="Sumikawa N."/>
            <person name="Tanurdzic M."/>
            <person name="Theissen G."/>
            <person name="Ulvskov P."/>
            <person name="Wakazuki S."/>
            <person name="Weng J.K."/>
            <person name="Willats W.W."/>
            <person name="Wipf D."/>
            <person name="Wolf P.G."/>
            <person name="Yang L."/>
            <person name="Zimmer A.D."/>
            <person name="Zhu Q."/>
            <person name="Mitros T."/>
            <person name="Hellsten U."/>
            <person name="Loque D."/>
            <person name="Otillar R."/>
            <person name="Salamov A."/>
            <person name="Schmutz J."/>
            <person name="Shapiro H."/>
            <person name="Lindquist E."/>
            <person name="Lucas S."/>
            <person name="Rokhsar D."/>
            <person name="Grigoriev I.V."/>
        </authorList>
    </citation>
    <scope>NUCLEOTIDE SEQUENCE [LARGE SCALE GENOMIC DNA]</scope>
</reference>
<dbReference type="Proteomes" id="UP000001514">
    <property type="component" value="Unassembled WGS sequence"/>
</dbReference>
<dbReference type="KEGG" id="smo:SELMODRAFT_88057"/>
<evidence type="ECO:0000256" key="3">
    <source>
        <dbReference type="ARBA" id="ARBA00022679"/>
    </source>
</evidence>
<dbReference type="PANTHER" id="PTHR31042">
    <property type="entry name" value="CORE-2/I-BRANCHING BETA-1,6-N-ACETYLGLUCOSAMINYLTRANSFERASE FAMILY PROTEIN-RELATED"/>
    <property type="match status" value="1"/>
</dbReference>
<name>D8R8X5_SELML</name>
<evidence type="ECO:0008006" key="9">
    <source>
        <dbReference type="Google" id="ProtNLM"/>
    </source>
</evidence>
<dbReference type="Gramene" id="EFJ31052">
    <property type="protein sequence ID" value="EFJ31052"/>
    <property type="gene ID" value="SELMODRAFT_88057"/>
</dbReference>
<accession>D8R8X5</accession>
<evidence type="ECO:0000256" key="1">
    <source>
        <dbReference type="ARBA" id="ARBA00004606"/>
    </source>
</evidence>
<dbReference type="InterPro" id="IPR003406">
    <property type="entry name" value="Glyco_trans_14"/>
</dbReference>
<dbReference type="OMA" id="NGIQRPC"/>
<feature type="signal peptide" evidence="6">
    <location>
        <begin position="1"/>
        <end position="29"/>
    </location>
</feature>
<dbReference type="FunCoup" id="D8R8X5">
    <property type="interactions" value="1518"/>
</dbReference>
<keyword evidence="2" id="KW-0328">Glycosyltransferase</keyword>
<feature type="chain" id="PRO_5003121608" description="Glycosyltransferase-like protein" evidence="6">
    <location>
        <begin position="30"/>
        <end position="390"/>
    </location>
</feature>
<keyword evidence="5" id="KW-0325">Glycoprotein</keyword>
<dbReference type="HOGENOM" id="CLU_035559_2_0_1"/>
<keyword evidence="8" id="KW-1185">Reference proteome</keyword>
<dbReference type="OrthoDB" id="191334at2759"/>
<organism evidence="8">
    <name type="scientific">Selaginella moellendorffii</name>
    <name type="common">Spikemoss</name>
    <dbReference type="NCBI Taxonomy" id="88036"/>
    <lineage>
        <taxon>Eukaryota</taxon>
        <taxon>Viridiplantae</taxon>
        <taxon>Streptophyta</taxon>
        <taxon>Embryophyta</taxon>
        <taxon>Tracheophyta</taxon>
        <taxon>Lycopodiopsida</taxon>
        <taxon>Selaginellales</taxon>
        <taxon>Selaginellaceae</taxon>
        <taxon>Selaginella</taxon>
    </lineage>
</organism>
<gene>
    <name evidence="7" type="ORF">SELMODRAFT_88057</name>
</gene>
<dbReference type="eggNOG" id="ENOG502QU30">
    <property type="taxonomic scope" value="Eukaryota"/>
</dbReference>
<evidence type="ECO:0000313" key="7">
    <source>
        <dbReference type="EMBL" id="EFJ31052.1"/>
    </source>
</evidence>
<dbReference type="AlphaFoldDB" id="D8R8X5"/>
<protein>
    <recommendedName>
        <fullName evidence="9">Glycosyltransferase-like protein</fullName>
    </recommendedName>
</protein>
<dbReference type="GO" id="GO:0016757">
    <property type="term" value="F:glycosyltransferase activity"/>
    <property type="evidence" value="ECO:0007669"/>
    <property type="project" value="UniProtKB-KW"/>
</dbReference>